<dbReference type="OMA" id="ERTTHIH"/>
<dbReference type="InterPro" id="IPR043502">
    <property type="entry name" value="DNA/RNA_pol_sf"/>
</dbReference>
<dbReference type="AlphaFoldDB" id="A0A1S3ZHN0"/>
<dbReference type="OrthoDB" id="7605830at2759"/>
<gene>
    <name evidence="1" type="primary">LOC107786951</name>
</gene>
<protein>
    <submittedName>
        <fullName evidence="1">Uncharacterized mitochondrial protein AtMg00810-like</fullName>
    </submittedName>
</protein>
<proteinExistence type="predicted"/>
<dbReference type="KEGG" id="nta:107786951"/>
<dbReference type="CDD" id="cd09272">
    <property type="entry name" value="RNase_HI_RT_Ty1"/>
    <property type="match status" value="1"/>
</dbReference>
<dbReference type="RefSeq" id="XP_016463950.1">
    <property type="nucleotide sequence ID" value="XM_016608464.1"/>
</dbReference>
<dbReference type="PaxDb" id="4097-A0A1S3ZHN0"/>
<organism evidence="1">
    <name type="scientific">Nicotiana tabacum</name>
    <name type="common">Common tobacco</name>
    <dbReference type="NCBI Taxonomy" id="4097"/>
    <lineage>
        <taxon>Eukaryota</taxon>
        <taxon>Viridiplantae</taxon>
        <taxon>Streptophyta</taxon>
        <taxon>Embryophyta</taxon>
        <taxon>Tracheophyta</taxon>
        <taxon>Spermatophyta</taxon>
        <taxon>Magnoliopsida</taxon>
        <taxon>eudicotyledons</taxon>
        <taxon>Gunneridae</taxon>
        <taxon>Pentapetalae</taxon>
        <taxon>asterids</taxon>
        <taxon>lamiids</taxon>
        <taxon>Solanales</taxon>
        <taxon>Solanaceae</taxon>
        <taxon>Nicotianoideae</taxon>
        <taxon>Nicotianeae</taxon>
        <taxon>Nicotiana</taxon>
    </lineage>
</organism>
<evidence type="ECO:0000313" key="1">
    <source>
        <dbReference type="RefSeq" id="XP_016463950.1"/>
    </source>
</evidence>
<dbReference type="PANTHER" id="PTHR11439:SF514">
    <property type="entry name" value="GAG-PRE-INTEGRASE DOMAIN-CONTAINING PROTEIN"/>
    <property type="match status" value="1"/>
</dbReference>
<name>A0A1S3ZHN0_TOBAC</name>
<reference evidence="1" key="1">
    <citation type="submission" date="2025-08" db="UniProtKB">
        <authorList>
            <consortium name="RefSeq"/>
        </authorList>
    </citation>
    <scope>IDENTIFICATION</scope>
</reference>
<dbReference type="SUPFAM" id="SSF56672">
    <property type="entry name" value="DNA/RNA polymerases"/>
    <property type="match status" value="1"/>
</dbReference>
<sequence length="205" mass="23287">MNRRKYAMKLISESGLGGAKPVGTPLELNQKLTSTEYDSWMKINAEDEMLRDPMQVLSQFMHCPKVSHMEAALRVVRYIKAEPGLGLLMPDDNTNKLTTYCDSDWGACLQTRRLVIGYLVKFGNALISWKSKKQDTVSRSSVEAEFRSMATCATEVTWLIRLFEEFGVKLELPVNLLCDSKAAIQIATNPIFHERTTHIHIDYIL</sequence>
<dbReference type="STRING" id="4097.A0A1S3ZHN0"/>
<accession>A0A1S3ZHN0</accession>
<dbReference type="PANTHER" id="PTHR11439">
    <property type="entry name" value="GAG-POL-RELATED RETROTRANSPOSON"/>
    <property type="match status" value="1"/>
</dbReference>